<organism evidence="2 3">
    <name type="scientific">Photobacterium ganghwense</name>
    <dbReference type="NCBI Taxonomy" id="320778"/>
    <lineage>
        <taxon>Bacteria</taxon>
        <taxon>Pseudomonadati</taxon>
        <taxon>Pseudomonadota</taxon>
        <taxon>Gammaproteobacteria</taxon>
        <taxon>Vibrionales</taxon>
        <taxon>Vibrionaceae</taxon>
        <taxon>Photobacterium</taxon>
    </lineage>
</organism>
<dbReference type="InterPro" id="IPR036086">
    <property type="entry name" value="ParB/Sulfiredoxin_sf"/>
</dbReference>
<dbReference type="SUPFAM" id="SSF110849">
    <property type="entry name" value="ParB/Sulfiredoxin"/>
    <property type="match status" value="1"/>
</dbReference>
<dbReference type="OrthoDB" id="9802051at2"/>
<evidence type="ECO:0000313" key="3">
    <source>
        <dbReference type="Proteomes" id="UP000035909"/>
    </source>
</evidence>
<dbReference type="AlphaFoldDB" id="A0A0J1HF15"/>
<dbReference type="InterPro" id="IPR050336">
    <property type="entry name" value="Chromosome_partition/occlusion"/>
</dbReference>
<dbReference type="GO" id="GO:0007059">
    <property type="term" value="P:chromosome segregation"/>
    <property type="evidence" value="ECO:0007669"/>
    <property type="project" value="TreeGrafter"/>
</dbReference>
<evidence type="ECO:0000313" key="2">
    <source>
        <dbReference type="EMBL" id="KLV10206.1"/>
    </source>
</evidence>
<proteinExistence type="predicted"/>
<comment type="caution">
    <text evidence="2">The sequence shown here is derived from an EMBL/GenBank/DDBJ whole genome shotgun (WGS) entry which is preliminary data.</text>
</comment>
<dbReference type="PANTHER" id="PTHR33375">
    <property type="entry name" value="CHROMOSOME-PARTITIONING PROTEIN PARB-RELATED"/>
    <property type="match status" value="1"/>
</dbReference>
<dbReference type="STRING" id="320778.ABT57_06420"/>
<dbReference type="InterPro" id="IPR003115">
    <property type="entry name" value="ParB_N"/>
</dbReference>
<dbReference type="SMART" id="SM00470">
    <property type="entry name" value="ParB"/>
    <property type="match status" value="1"/>
</dbReference>
<dbReference type="Proteomes" id="UP000035909">
    <property type="component" value="Unassembled WGS sequence"/>
</dbReference>
<sequence>MAKNTITFRRVSVNSLRPNTWNTNSMSPPDFDKLVRSIEEVGSFKPVVVRRLGDEFEIIGGEHRWKAAMVLGWDEIDIADLGEISEAEAKRIGVLDNERYGEDDELALARLIEEIDAVFDVSMSEIALISSDLDIAISSAALDDSIFDGLDDDSEREEEIERTMEKLDQESVASGQMMRFKVPNEYAGAVRDAISAVVKSQGIKTGNDMEDAGEALAYIIEQWRAS</sequence>
<protein>
    <recommendedName>
        <fullName evidence="1">ParB-like N-terminal domain-containing protein</fullName>
    </recommendedName>
</protein>
<reference evidence="2 3" key="1">
    <citation type="submission" date="2015-05" db="EMBL/GenBank/DDBJ databases">
        <title>Photobacterium galathea sp. nov.</title>
        <authorList>
            <person name="Machado H."/>
            <person name="Gram L."/>
        </authorList>
    </citation>
    <scope>NUCLEOTIDE SEQUENCE [LARGE SCALE GENOMIC DNA]</scope>
    <source>
        <strain evidence="2 3">DSM 22954</strain>
    </source>
</reference>
<gene>
    <name evidence="2" type="ORF">ABT57_06420</name>
</gene>
<dbReference type="EMBL" id="LDOU01000006">
    <property type="protein sequence ID" value="KLV10206.1"/>
    <property type="molecule type" value="Genomic_DNA"/>
</dbReference>
<dbReference type="GO" id="GO:0005694">
    <property type="term" value="C:chromosome"/>
    <property type="evidence" value="ECO:0007669"/>
    <property type="project" value="TreeGrafter"/>
</dbReference>
<accession>A0A0J1HF15</accession>
<dbReference type="RefSeq" id="WP_047884369.1">
    <property type="nucleotide sequence ID" value="NZ_CP071326.1"/>
</dbReference>
<dbReference type="Gene3D" id="3.90.1530.10">
    <property type="entry name" value="Conserved hypothetical protein from pyrococcus furiosus pfu- 392566-001, ParB domain"/>
    <property type="match status" value="1"/>
</dbReference>
<feature type="domain" description="ParB-like N-terminal" evidence="1">
    <location>
        <begin position="9"/>
        <end position="98"/>
    </location>
</feature>
<name>A0A0J1HF15_9GAMM</name>
<dbReference type="PATRIC" id="fig|320778.3.peg.1381"/>
<dbReference type="PANTHER" id="PTHR33375:SF1">
    <property type="entry name" value="CHROMOSOME-PARTITIONING PROTEIN PARB-RELATED"/>
    <property type="match status" value="1"/>
</dbReference>
<keyword evidence="3" id="KW-1185">Reference proteome</keyword>
<evidence type="ECO:0000259" key="1">
    <source>
        <dbReference type="SMART" id="SM00470"/>
    </source>
</evidence>
<dbReference type="GO" id="GO:0045881">
    <property type="term" value="P:positive regulation of sporulation resulting in formation of a cellular spore"/>
    <property type="evidence" value="ECO:0007669"/>
    <property type="project" value="TreeGrafter"/>
</dbReference>
<dbReference type="Pfam" id="PF02195">
    <property type="entry name" value="ParB_N"/>
    <property type="match status" value="1"/>
</dbReference>